<comment type="similarity">
    <text evidence="6">Belongs to the lyase 1 family. Argininosuccinate lyase subfamily.</text>
</comment>
<dbReference type="GO" id="GO:0042450">
    <property type="term" value="P:L-arginine biosynthetic process via ornithine"/>
    <property type="evidence" value="ECO:0007669"/>
    <property type="project" value="UniProtKB-UniRule"/>
</dbReference>
<accession>A0ABD4AB23</accession>
<keyword evidence="4 6" id="KW-0028">Amino-acid biosynthesis</keyword>
<dbReference type="InterPro" id="IPR024083">
    <property type="entry name" value="Fumarase/histidase_N"/>
</dbReference>
<evidence type="ECO:0000256" key="3">
    <source>
        <dbReference type="ARBA" id="ARBA00022571"/>
    </source>
</evidence>
<dbReference type="SUPFAM" id="SSF48557">
    <property type="entry name" value="L-aspartase-like"/>
    <property type="match status" value="1"/>
</dbReference>
<dbReference type="EC" id="4.3.2.1" evidence="2 6"/>
<dbReference type="InterPro" id="IPR000362">
    <property type="entry name" value="Fumarate_lyase_fam"/>
</dbReference>
<comment type="caution">
    <text evidence="9">The sequence shown here is derived from an EMBL/GenBank/DDBJ whole genome shotgun (WGS) entry which is preliminary data.</text>
</comment>
<evidence type="ECO:0000259" key="8">
    <source>
        <dbReference type="Pfam" id="PF14698"/>
    </source>
</evidence>
<dbReference type="CDD" id="cd01359">
    <property type="entry name" value="Argininosuccinate_lyase"/>
    <property type="match status" value="1"/>
</dbReference>
<dbReference type="Pfam" id="PF00206">
    <property type="entry name" value="Lyase_1"/>
    <property type="match status" value="1"/>
</dbReference>
<sequence>MKGLLPLKESHLHQIMEREGTKFPSQTYKDIVLQPAFDNAKKQFIKPMIEIHLAHLIMLVEEGIIQKAEAVEIVKAIKKIDVNEIEKVPYDPSFEDLFFQIEHFLIEEAGEIAGNLHIARSRNDMGIAIYRITLRQKLLKLIEIATKFRDSLIALTDEYIDTIMIGYTHTQQAQPTTLAHYFNAMTDLLTRDITRFHAAYERLNRSTMGAAALTTSGFPVNRKRMQELLGFEGMIDNSWDAVAGADYIGEIASVIQLAAINLGRSIQDFLLWGTQEFGAIKLSAPYVQISSIMPQKRNPVSIEHMRALLSSVAGNAQTVLTMMHNTPFGDIVDTEDDMQPYMWKAIEALQNNYQLLSSVLLTMEVDKEKLLKRAKESFANVTELADTLVRTNHLSFRKAHEIVSATVRDLSAQKKESIQDFTLSLLNKHAEKIIGRKLNLTEEEFIQALSPEHFVKIRTVEGGPSRERMEKTIKERHEEQKLLEKWLDEKYATLKKAHELVENIVTEWTKANG</sequence>
<keyword evidence="6" id="KW-0963">Cytoplasm</keyword>
<dbReference type="Pfam" id="PF14698">
    <property type="entry name" value="ASL_C2"/>
    <property type="match status" value="1"/>
</dbReference>
<dbReference type="PRINTS" id="PR00145">
    <property type="entry name" value="ARGSUCLYASE"/>
</dbReference>
<dbReference type="InterPro" id="IPR022761">
    <property type="entry name" value="Fumarate_lyase_N"/>
</dbReference>
<dbReference type="Gene3D" id="1.20.200.10">
    <property type="entry name" value="Fumarase/aspartase (Central domain)"/>
    <property type="match status" value="1"/>
</dbReference>
<dbReference type="NCBIfam" id="TIGR00838">
    <property type="entry name" value="argH"/>
    <property type="match status" value="1"/>
</dbReference>
<comment type="catalytic activity">
    <reaction evidence="6">
        <text>2-(N(omega)-L-arginino)succinate = fumarate + L-arginine</text>
        <dbReference type="Rhea" id="RHEA:24020"/>
        <dbReference type="ChEBI" id="CHEBI:29806"/>
        <dbReference type="ChEBI" id="CHEBI:32682"/>
        <dbReference type="ChEBI" id="CHEBI:57472"/>
        <dbReference type="EC" id="4.3.2.1"/>
    </reaction>
</comment>
<dbReference type="GO" id="GO:0004056">
    <property type="term" value="F:argininosuccinate lyase activity"/>
    <property type="evidence" value="ECO:0007669"/>
    <property type="project" value="UniProtKB-UniRule"/>
</dbReference>
<organism evidence="9 10">
    <name type="scientific">Caldibacillus thermoamylovorans</name>
    <dbReference type="NCBI Taxonomy" id="35841"/>
    <lineage>
        <taxon>Bacteria</taxon>
        <taxon>Bacillati</taxon>
        <taxon>Bacillota</taxon>
        <taxon>Bacilli</taxon>
        <taxon>Bacillales</taxon>
        <taxon>Bacillaceae</taxon>
        <taxon>Caldibacillus</taxon>
    </lineage>
</organism>
<reference evidence="9 10" key="1">
    <citation type="submission" date="2015-01" db="EMBL/GenBank/DDBJ databases">
        <title>Draft Genome Sequences of Four Bacillus thermoamylovorans Strains, Isolated From Food Products.</title>
        <authorList>
            <person name="Krawcyk A.O."/>
            <person name="Berendsen E.M."/>
            <person name="Eijlander R.T."/>
            <person name="de Jong A."/>
            <person name="Wells-Bennik M."/>
            <person name="Kuipers O.P."/>
        </authorList>
    </citation>
    <scope>NUCLEOTIDE SEQUENCE [LARGE SCALE GENOMIC DNA]</scope>
    <source>
        <strain evidence="9 10">B4167</strain>
    </source>
</reference>
<proteinExistence type="inferred from homology"/>
<dbReference type="InterPro" id="IPR029419">
    <property type="entry name" value="Arg_succ_lyase_C"/>
</dbReference>
<evidence type="ECO:0000313" key="10">
    <source>
        <dbReference type="Proteomes" id="UP000032076"/>
    </source>
</evidence>
<dbReference type="HAMAP" id="MF_00006">
    <property type="entry name" value="Arg_succ_lyase"/>
    <property type="match status" value="1"/>
</dbReference>
<dbReference type="Proteomes" id="UP000032076">
    <property type="component" value="Unassembled WGS sequence"/>
</dbReference>
<feature type="domain" description="Argininosuccinate lyase C-terminal" evidence="8">
    <location>
        <begin position="378"/>
        <end position="456"/>
    </location>
</feature>
<evidence type="ECO:0000256" key="4">
    <source>
        <dbReference type="ARBA" id="ARBA00022605"/>
    </source>
</evidence>
<dbReference type="EMBL" id="JXLU01000014">
    <property type="protein sequence ID" value="KIO74041.1"/>
    <property type="molecule type" value="Genomic_DNA"/>
</dbReference>
<name>A0ABD4AB23_9BACI</name>
<dbReference type="GO" id="GO:0005737">
    <property type="term" value="C:cytoplasm"/>
    <property type="evidence" value="ECO:0007669"/>
    <property type="project" value="UniProtKB-SubCell"/>
</dbReference>
<dbReference type="InterPro" id="IPR009049">
    <property type="entry name" value="Argininosuccinate_lyase"/>
</dbReference>
<dbReference type="RefSeq" id="WP_043988439.1">
    <property type="nucleotide sequence ID" value="NZ_CP023704.1"/>
</dbReference>
<dbReference type="Gene3D" id="1.10.40.30">
    <property type="entry name" value="Fumarase/aspartase (C-terminal domain)"/>
    <property type="match status" value="1"/>
</dbReference>
<dbReference type="AlphaFoldDB" id="A0ABD4AB23"/>
<dbReference type="PANTHER" id="PTHR43814">
    <property type="entry name" value="ARGININOSUCCINATE LYASE"/>
    <property type="match status" value="1"/>
</dbReference>
<comment type="subcellular location">
    <subcellularLocation>
        <location evidence="6">Cytoplasm</location>
    </subcellularLocation>
</comment>
<comment type="pathway">
    <text evidence="1 6">Amino-acid biosynthesis; L-arginine biosynthesis; L-arginine from L-ornithine and carbamoyl phosphate: step 3/3.</text>
</comment>
<evidence type="ECO:0000256" key="2">
    <source>
        <dbReference type="ARBA" id="ARBA00012338"/>
    </source>
</evidence>
<dbReference type="PANTHER" id="PTHR43814:SF1">
    <property type="entry name" value="ARGININOSUCCINATE LYASE"/>
    <property type="match status" value="1"/>
</dbReference>
<dbReference type="InterPro" id="IPR008948">
    <property type="entry name" value="L-Aspartase-like"/>
</dbReference>
<evidence type="ECO:0000256" key="5">
    <source>
        <dbReference type="ARBA" id="ARBA00023239"/>
    </source>
</evidence>
<dbReference type="Gene3D" id="1.10.275.10">
    <property type="entry name" value="Fumarase/aspartase (N-terminal domain)"/>
    <property type="match status" value="1"/>
</dbReference>
<feature type="domain" description="Fumarate lyase N-terminal" evidence="7">
    <location>
        <begin position="61"/>
        <end position="314"/>
    </location>
</feature>
<evidence type="ECO:0000313" key="9">
    <source>
        <dbReference type="EMBL" id="KIO74041.1"/>
    </source>
</evidence>
<gene>
    <name evidence="6" type="primary">argH</name>
    <name evidence="9" type="ORF">B4167_1585</name>
</gene>
<evidence type="ECO:0000256" key="6">
    <source>
        <dbReference type="HAMAP-Rule" id="MF_00006"/>
    </source>
</evidence>
<dbReference type="PRINTS" id="PR00149">
    <property type="entry name" value="FUMRATELYASE"/>
</dbReference>
<protein>
    <recommendedName>
        <fullName evidence="2 6">Argininosuccinate lyase</fullName>
        <shortName evidence="6">ASAL</shortName>
        <ecNumber evidence="2 6">4.3.2.1</ecNumber>
    </recommendedName>
    <alternativeName>
        <fullName evidence="6">Arginosuccinase</fullName>
    </alternativeName>
</protein>
<keyword evidence="3 6" id="KW-0055">Arginine biosynthesis</keyword>
<keyword evidence="5 6" id="KW-0456">Lyase</keyword>
<evidence type="ECO:0000256" key="1">
    <source>
        <dbReference type="ARBA" id="ARBA00004941"/>
    </source>
</evidence>
<dbReference type="KEGG" id="bthv:CQJ30_14670"/>
<evidence type="ECO:0000259" key="7">
    <source>
        <dbReference type="Pfam" id="PF00206"/>
    </source>
</evidence>